<evidence type="ECO:0000256" key="8">
    <source>
        <dbReference type="ARBA" id="ARBA00022741"/>
    </source>
</evidence>
<evidence type="ECO:0000313" key="18">
    <source>
        <dbReference type="Proteomes" id="UP000284706"/>
    </source>
</evidence>
<comment type="cofactor">
    <cofactor evidence="1">
        <name>heme</name>
        <dbReference type="ChEBI" id="CHEBI:30413"/>
    </cofactor>
</comment>
<keyword evidence="10 16" id="KW-1133">Transmembrane helix</keyword>
<feature type="compositionally biased region" description="Polar residues" evidence="15">
    <location>
        <begin position="526"/>
        <end position="539"/>
    </location>
</feature>
<feature type="compositionally biased region" description="Basic and acidic residues" evidence="15">
    <location>
        <begin position="737"/>
        <end position="752"/>
    </location>
</feature>
<dbReference type="GO" id="GO:0016705">
    <property type="term" value="F:oxidoreductase activity, acting on paired donors, with incorporation or reduction of molecular oxygen"/>
    <property type="evidence" value="ECO:0007669"/>
    <property type="project" value="InterPro"/>
</dbReference>
<dbReference type="GO" id="GO:0005524">
    <property type="term" value="F:ATP binding"/>
    <property type="evidence" value="ECO:0007669"/>
    <property type="project" value="UniProtKB-KW"/>
</dbReference>
<keyword evidence="9" id="KW-0067">ATP-binding</keyword>
<keyword evidence="7" id="KW-0479">Metal-binding</keyword>
<dbReference type="SUPFAM" id="SSF52540">
    <property type="entry name" value="P-loop containing nucleoside triphosphate hydrolases"/>
    <property type="match status" value="1"/>
</dbReference>
<evidence type="ECO:0000256" key="7">
    <source>
        <dbReference type="ARBA" id="ARBA00022723"/>
    </source>
</evidence>
<sequence length="1469" mass="162995">MALITISGLPAAGKSTRAQQIAVFLDEQIRAPEYTGPISRVVVLSDHSLGISPDAYAESKLEKPARGTLFSAVQRQLSADTALIVDSLNYIKGFRYQMYCAARELKLRTCTPAKAPTDALHVLEHITTTITSAIASASNSQPIGGQTAVSVADLSLSITLPPRNVTLSELQRIKRQFVMIHKKAITLGTTERGAVDWKEENVARKFPLFHPPSTSTMPLPLSTNLSLLPYSRPGDTLHSKPKQAILVRLSSETLDALESKAGQIQFDFGDHPGIYVGDVHFPMRHQKENAIHELFLRTSSVTKRNAPLKLHANVMGKFTVEPELAGLRDKLRESTQDAANQRTSTRFIPNPPDIPNPKKRKEPPSLFRKPPRLLDRPAVSQPSTSVSAPARGINPSSQSYPSLLRKQLIQLLALGEKTEGQLMKAFESSDVASPLHHELQDLLEQVAEPITVKGNSGDKTAKAYQLRPSIWKEVRPYEWLSLSDPEKFAIARSARIVFQRLGVPESDPLWSHVRFRAPASSAIEPATSSAEPISSQKKQNVPKRPITSREPNKKNRSKPDVKAEIKMKDESLRAVPRPSSHDDKPKAASESRRAVQGSMNESAHTHGPQMSRSLKPHVLDTHSPVYLASKTAARDSPLINNSKSPGKSSLSSQLSQKVKRTRPEDELSIGESDRERRRHQEDKHFGSAADGARDESSASAKRKVRGHEADMPQDPVTSTHPTKRRRTDYEMVSSSTRMKDHPGRDLSGRKSYPDAQVPERTAQNSLSTLSASLRSKKEQSPPPKRHVVSGTASREALSRPKLSASQSHKANASKSRRPPVYTSSEDEGPSASSSLPSNSDFATTTAQQTRVLVRPLPTDHTALRERYNRSYAEYLESFQRLFVQKGKINDLLKQKARSGSITDSDGDTELMDSEELALLSANHKQLEEELASIRRIFGQKDVEDNNKDTRCDANFSSTSLNMDIILLVFLLVALFSSVYAAYLLLISPRLNPLRRLPGPPDVGWFKHHLQSVLDPSVSAQAHEYLVGKYGRSIRIRGVGPWDIRLLTLDPVSIAHVLKNSTIYEKPWQSRQLITSLIGCGMLAAEGIVHKRQRRVATPAFSNQNLRELVPIVFRKGNALKNKWLEMRTDESALLTVDVCHWISRATFDVIGLAGFDYDFNAIENQTNELFCAYKEMFEVAISQSPPIRTLLRIYAPFLEAIFPDSALRTVKKSQEVIRRVAGHLIQEKKQKIAQGLEDGVPFDGKDLLSLLLKSNTAVELPSDQRISDTDILHNINTFMFAGSDTSSLSLTWTLLLLSENPQVQDRLRTELLTVSSIPVTDMSHLTEEEIQSLYAQISNLPYLHNVVRESIRLIPPVHSSIRVATQEDEVPVSYPVHGNGGSASLQKSSITVPKGSFIHVAIEGFNLDKAFWGDDAWHFMPDRWDRLPEAASGLPGLFSNTLTFSAGPRVRHSLFITDPLLMCPSHALA</sequence>
<comment type="pathway">
    <text evidence="3">Secondary metabolite biosynthesis; terpenoid biosynthesis.</text>
</comment>
<dbReference type="GO" id="GO:0020037">
    <property type="term" value="F:heme binding"/>
    <property type="evidence" value="ECO:0007669"/>
    <property type="project" value="InterPro"/>
</dbReference>
<feature type="region of interest" description="Disordered" evidence="15">
    <location>
        <begin position="521"/>
        <end position="854"/>
    </location>
</feature>
<dbReference type="InterPro" id="IPR001128">
    <property type="entry name" value="Cyt_P450"/>
</dbReference>
<dbReference type="GO" id="GO:0005506">
    <property type="term" value="F:iron ion binding"/>
    <property type="evidence" value="ECO:0007669"/>
    <property type="project" value="InterPro"/>
</dbReference>
<gene>
    <name evidence="17" type="ORF">CVT26_013724</name>
</gene>
<keyword evidence="11" id="KW-0560">Oxidoreductase</keyword>
<feature type="compositionally biased region" description="Polar residues" evidence="15">
    <location>
        <begin position="803"/>
        <end position="813"/>
    </location>
</feature>
<evidence type="ECO:0000256" key="9">
    <source>
        <dbReference type="ARBA" id="ARBA00022840"/>
    </source>
</evidence>
<evidence type="ECO:0000256" key="16">
    <source>
        <dbReference type="SAM" id="Phobius"/>
    </source>
</evidence>
<keyword evidence="6 16" id="KW-0812">Transmembrane</keyword>
<dbReference type="InterPro" id="IPR013641">
    <property type="entry name" value="KTI12/PSTK"/>
</dbReference>
<evidence type="ECO:0000256" key="11">
    <source>
        <dbReference type="ARBA" id="ARBA00023002"/>
    </source>
</evidence>
<evidence type="ECO:0000256" key="10">
    <source>
        <dbReference type="ARBA" id="ARBA00022989"/>
    </source>
</evidence>
<dbReference type="GO" id="GO:0004497">
    <property type="term" value="F:monooxygenase activity"/>
    <property type="evidence" value="ECO:0007669"/>
    <property type="project" value="UniProtKB-KW"/>
</dbReference>
<evidence type="ECO:0000256" key="14">
    <source>
        <dbReference type="ARBA" id="ARBA00023136"/>
    </source>
</evidence>
<dbReference type="Gene3D" id="3.40.50.300">
    <property type="entry name" value="P-loop containing nucleotide triphosphate hydrolases"/>
    <property type="match status" value="1"/>
</dbReference>
<evidence type="ECO:0000313" key="17">
    <source>
        <dbReference type="EMBL" id="PPR07408.1"/>
    </source>
</evidence>
<evidence type="ECO:0000256" key="2">
    <source>
        <dbReference type="ARBA" id="ARBA00004370"/>
    </source>
</evidence>
<evidence type="ECO:0000256" key="4">
    <source>
        <dbReference type="ARBA" id="ARBA00010617"/>
    </source>
</evidence>
<feature type="compositionally biased region" description="Polar residues" evidence="15">
    <location>
        <begin position="761"/>
        <end position="773"/>
    </location>
</feature>
<name>A0A409YWQ0_9AGAR</name>
<dbReference type="STRING" id="231916.A0A409YWQ0"/>
<keyword evidence="8" id="KW-0547">Nucleotide-binding</keyword>
<feature type="compositionally biased region" description="Basic and acidic residues" evidence="15">
    <location>
        <begin position="579"/>
        <end position="593"/>
    </location>
</feature>
<dbReference type="InParanoid" id="A0A409YWQ0"/>
<evidence type="ECO:0000256" key="12">
    <source>
        <dbReference type="ARBA" id="ARBA00023004"/>
    </source>
</evidence>
<evidence type="ECO:0000256" key="13">
    <source>
        <dbReference type="ARBA" id="ARBA00023033"/>
    </source>
</evidence>
<dbReference type="GO" id="GO:0016020">
    <property type="term" value="C:membrane"/>
    <property type="evidence" value="ECO:0007669"/>
    <property type="project" value="UniProtKB-SubCell"/>
</dbReference>
<accession>A0A409YWQ0</accession>
<feature type="compositionally biased region" description="Polar residues" evidence="15">
    <location>
        <begin position="597"/>
        <end position="612"/>
    </location>
</feature>
<feature type="compositionally biased region" description="Low complexity" evidence="15">
    <location>
        <begin position="829"/>
        <end position="839"/>
    </location>
</feature>
<protein>
    <submittedName>
        <fullName evidence="17">Uncharacterized protein</fullName>
    </submittedName>
</protein>
<dbReference type="PANTHER" id="PTHR24305">
    <property type="entry name" value="CYTOCHROME P450"/>
    <property type="match status" value="1"/>
</dbReference>
<keyword evidence="18" id="KW-1185">Reference proteome</keyword>
<dbReference type="Gene3D" id="1.10.10.2670">
    <property type="entry name" value="E3 ubiquitin-protein ligase"/>
    <property type="match status" value="1"/>
</dbReference>
<evidence type="ECO:0000256" key="3">
    <source>
        <dbReference type="ARBA" id="ARBA00004721"/>
    </source>
</evidence>
<proteinExistence type="inferred from homology"/>
<feature type="compositionally biased region" description="Polar residues" evidence="15">
    <location>
        <begin position="336"/>
        <end position="347"/>
    </location>
</feature>
<feature type="compositionally biased region" description="Low complexity" evidence="15">
    <location>
        <begin position="642"/>
        <end position="656"/>
    </location>
</feature>
<feature type="compositionally biased region" description="Basic and acidic residues" evidence="15">
    <location>
        <begin position="550"/>
        <end position="572"/>
    </location>
</feature>
<evidence type="ECO:0000256" key="5">
    <source>
        <dbReference type="ARBA" id="ARBA00022617"/>
    </source>
</evidence>
<keyword evidence="12" id="KW-0408">Iron</keyword>
<dbReference type="InterPro" id="IPR036396">
    <property type="entry name" value="Cyt_P450_sf"/>
</dbReference>
<dbReference type="EMBL" id="NHYE01000131">
    <property type="protein sequence ID" value="PPR07408.1"/>
    <property type="molecule type" value="Genomic_DNA"/>
</dbReference>
<dbReference type="Pfam" id="PF08433">
    <property type="entry name" value="KTI12"/>
    <property type="match status" value="1"/>
</dbReference>
<comment type="caution">
    <text evidence="17">The sequence shown here is derived from an EMBL/GenBank/DDBJ whole genome shotgun (WGS) entry which is preliminary data.</text>
</comment>
<keyword evidence="5" id="KW-0349">Heme</keyword>
<dbReference type="InterPro" id="IPR050121">
    <property type="entry name" value="Cytochrome_P450_monoxygenase"/>
</dbReference>
<feature type="transmembrane region" description="Helical" evidence="16">
    <location>
        <begin position="964"/>
        <end position="985"/>
    </location>
</feature>
<keyword evidence="14 16" id="KW-0472">Membrane</keyword>
<dbReference type="Proteomes" id="UP000284706">
    <property type="component" value="Unassembled WGS sequence"/>
</dbReference>
<comment type="similarity">
    <text evidence="4">Belongs to the cytochrome P450 family.</text>
</comment>
<feature type="compositionally biased region" description="Polar residues" evidence="15">
    <location>
        <begin position="840"/>
        <end position="850"/>
    </location>
</feature>
<dbReference type="InterPro" id="IPR027417">
    <property type="entry name" value="P-loop_NTPase"/>
</dbReference>
<reference evidence="17 18" key="1">
    <citation type="journal article" date="2018" name="Evol. Lett.">
        <title>Horizontal gene cluster transfer increased hallucinogenic mushroom diversity.</title>
        <authorList>
            <person name="Reynolds H.T."/>
            <person name="Vijayakumar V."/>
            <person name="Gluck-Thaler E."/>
            <person name="Korotkin H.B."/>
            <person name="Matheny P.B."/>
            <person name="Slot J.C."/>
        </authorList>
    </citation>
    <scope>NUCLEOTIDE SEQUENCE [LARGE SCALE GENOMIC DNA]</scope>
    <source>
        <strain evidence="17 18">SRW20</strain>
    </source>
</reference>
<evidence type="ECO:0000256" key="6">
    <source>
        <dbReference type="ARBA" id="ARBA00022692"/>
    </source>
</evidence>
<feature type="region of interest" description="Disordered" evidence="15">
    <location>
        <begin position="334"/>
        <end position="399"/>
    </location>
</feature>
<feature type="compositionally biased region" description="Basic and acidic residues" evidence="15">
    <location>
        <begin position="661"/>
        <end position="696"/>
    </location>
</feature>
<dbReference type="Gene3D" id="1.10.630.10">
    <property type="entry name" value="Cytochrome P450"/>
    <property type="match status" value="1"/>
</dbReference>
<keyword evidence="13" id="KW-0503">Monooxygenase</keyword>
<dbReference type="PANTHER" id="PTHR24305:SF166">
    <property type="entry name" value="CYTOCHROME P450 12A4, MITOCHONDRIAL-RELATED"/>
    <property type="match status" value="1"/>
</dbReference>
<organism evidence="17 18">
    <name type="scientific">Gymnopilus dilepis</name>
    <dbReference type="NCBI Taxonomy" id="231916"/>
    <lineage>
        <taxon>Eukaryota</taxon>
        <taxon>Fungi</taxon>
        <taxon>Dikarya</taxon>
        <taxon>Basidiomycota</taxon>
        <taxon>Agaricomycotina</taxon>
        <taxon>Agaricomycetes</taxon>
        <taxon>Agaricomycetidae</taxon>
        <taxon>Agaricales</taxon>
        <taxon>Agaricineae</taxon>
        <taxon>Hymenogastraceae</taxon>
        <taxon>Gymnopilus</taxon>
    </lineage>
</organism>
<dbReference type="InterPro" id="IPR042065">
    <property type="entry name" value="E3_ELL-like"/>
</dbReference>
<dbReference type="SUPFAM" id="SSF48264">
    <property type="entry name" value="Cytochrome P450"/>
    <property type="match status" value="1"/>
</dbReference>
<dbReference type="OrthoDB" id="1470350at2759"/>
<evidence type="ECO:0000256" key="15">
    <source>
        <dbReference type="SAM" id="MobiDB-lite"/>
    </source>
</evidence>
<dbReference type="Pfam" id="PF00067">
    <property type="entry name" value="p450"/>
    <property type="match status" value="1"/>
</dbReference>
<comment type="subcellular location">
    <subcellularLocation>
        <location evidence="2">Membrane</location>
    </subcellularLocation>
</comment>
<evidence type="ECO:0000256" key="1">
    <source>
        <dbReference type="ARBA" id="ARBA00001971"/>
    </source>
</evidence>